<evidence type="ECO:0000256" key="2">
    <source>
        <dbReference type="ARBA" id="ARBA00001947"/>
    </source>
</evidence>
<dbReference type="GO" id="GO:0031012">
    <property type="term" value="C:extracellular matrix"/>
    <property type="evidence" value="ECO:0007669"/>
    <property type="project" value="InterPro"/>
</dbReference>
<evidence type="ECO:0000256" key="1">
    <source>
        <dbReference type="ARBA" id="ARBA00001913"/>
    </source>
</evidence>
<dbReference type="PANTHER" id="PTHR10201:SF25">
    <property type="entry name" value="MATRIX METALLOPROTEINASE-15"/>
    <property type="match status" value="1"/>
</dbReference>
<dbReference type="GO" id="GO:0006508">
    <property type="term" value="P:proteolysis"/>
    <property type="evidence" value="ECO:0007669"/>
    <property type="project" value="UniProtKB-KW"/>
</dbReference>
<evidence type="ECO:0000256" key="8">
    <source>
        <dbReference type="ARBA" id="ARBA00023049"/>
    </source>
</evidence>
<evidence type="ECO:0000256" key="4">
    <source>
        <dbReference type="ARBA" id="ARBA00022723"/>
    </source>
</evidence>
<evidence type="ECO:0000256" key="6">
    <source>
        <dbReference type="ARBA" id="ARBA00022801"/>
    </source>
</evidence>
<dbReference type="PaxDb" id="8022-A0A060ZLE7"/>
<protein>
    <recommendedName>
        <fullName evidence="12">Peptidoglycan binding-like domain-containing protein</fullName>
    </recommendedName>
</protein>
<gene>
    <name evidence="10" type="ORF">GSONMT00039033001</name>
</gene>
<comment type="cofactor">
    <cofactor evidence="1">
        <name>Ca(2+)</name>
        <dbReference type="ChEBI" id="CHEBI:29108"/>
    </cofactor>
</comment>
<dbReference type="Proteomes" id="UP000193380">
    <property type="component" value="Unassembled WGS sequence"/>
</dbReference>
<keyword evidence="9" id="KW-0865">Zymogen</keyword>
<proteinExistence type="predicted"/>
<dbReference type="AlphaFoldDB" id="A0A060ZLE7"/>
<dbReference type="PROSITE" id="PS00546">
    <property type="entry name" value="CYSTEINE_SWITCH"/>
    <property type="match status" value="1"/>
</dbReference>
<dbReference type="InterPro" id="IPR021158">
    <property type="entry name" value="Pept_M10A_Zn_BS"/>
</dbReference>
<dbReference type="EMBL" id="FR968591">
    <property type="protein sequence ID" value="CDR06549.1"/>
    <property type="molecule type" value="Genomic_DNA"/>
</dbReference>
<dbReference type="SUPFAM" id="SSF47090">
    <property type="entry name" value="PGBD-like"/>
    <property type="match status" value="1"/>
</dbReference>
<keyword evidence="5" id="KW-0732">Signal</keyword>
<reference evidence="10" key="2">
    <citation type="submission" date="2014-03" db="EMBL/GenBank/DDBJ databases">
        <authorList>
            <person name="Genoscope - CEA"/>
        </authorList>
    </citation>
    <scope>NUCLEOTIDE SEQUENCE</scope>
</reference>
<dbReference type="InterPro" id="IPR024079">
    <property type="entry name" value="MetalloPept_cat_dom_sf"/>
</dbReference>
<evidence type="ECO:0008006" key="12">
    <source>
        <dbReference type="Google" id="ProtNLM"/>
    </source>
</evidence>
<comment type="cofactor">
    <cofactor evidence="2">
        <name>Zn(2+)</name>
        <dbReference type="ChEBI" id="CHEBI:29105"/>
    </cofactor>
</comment>
<evidence type="ECO:0000256" key="7">
    <source>
        <dbReference type="ARBA" id="ARBA00022833"/>
    </source>
</evidence>
<dbReference type="GO" id="GO:0030574">
    <property type="term" value="P:collagen catabolic process"/>
    <property type="evidence" value="ECO:0007669"/>
    <property type="project" value="TreeGrafter"/>
</dbReference>
<evidence type="ECO:0000256" key="5">
    <source>
        <dbReference type="ARBA" id="ARBA00022729"/>
    </source>
</evidence>
<organism evidence="10 11">
    <name type="scientific">Oncorhynchus mykiss</name>
    <name type="common">Rainbow trout</name>
    <name type="synonym">Salmo gairdneri</name>
    <dbReference type="NCBI Taxonomy" id="8022"/>
    <lineage>
        <taxon>Eukaryota</taxon>
        <taxon>Metazoa</taxon>
        <taxon>Chordata</taxon>
        <taxon>Craniata</taxon>
        <taxon>Vertebrata</taxon>
        <taxon>Euteleostomi</taxon>
        <taxon>Actinopterygii</taxon>
        <taxon>Neopterygii</taxon>
        <taxon>Teleostei</taxon>
        <taxon>Protacanthopterygii</taxon>
        <taxon>Salmoniformes</taxon>
        <taxon>Salmonidae</taxon>
        <taxon>Salmoninae</taxon>
        <taxon>Oncorhynchus</taxon>
    </lineage>
</organism>
<name>A0A060ZLE7_ONCMY</name>
<dbReference type="STRING" id="8022.A0A060ZLE7"/>
<evidence type="ECO:0000313" key="10">
    <source>
        <dbReference type="EMBL" id="CDR06549.1"/>
    </source>
</evidence>
<dbReference type="GO" id="GO:0030198">
    <property type="term" value="P:extracellular matrix organization"/>
    <property type="evidence" value="ECO:0007669"/>
    <property type="project" value="TreeGrafter"/>
</dbReference>
<dbReference type="PANTHER" id="PTHR10201">
    <property type="entry name" value="MATRIX METALLOPROTEINASE"/>
    <property type="match status" value="1"/>
</dbReference>
<evidence type="ECO:0000313" key="11">
    <source>
        <dbReference type="Proteomes" id="UP000193380"/>
    </source>
</evidence>
<keyword evidence="6" id="KW-0378">Hydrolase</keyword>
<dbReference type="GO" id="GO:0005615">
    <property type="term" value="C:extracellular space"/>
    <property type="evidence" value="ECO:0007669"/>
    <property type="project" value="TreeGrafter"/>
</dbReference>
<keyword evidence="4" id="KW-0479">Metal-binding</keyword>
<keyword evidence="7" id="KW-0862">Zinc</keyword>
<sequence>MQCFYGLELTGEMDPATLKAMRRPRCGVPDKSVEQAENGVRRKRYALTGQKWDKNLLTYRCVVGLCMLGDSKKTM</sequence>
<accession>A0A060ZLE7</accession>
<dbReference type="Gene3D" id="3.40.390.10">
    <property type="entry name" value="Collagenase (Catalytic Domain)"/>
    <property type="match status" value="1"/>
</dbReference>
<keyword evidence="8" id="KW-0482">Metalloprotease</keyword>
<evidence type="ECO:0000256" key="9">
    <source>
        <dbReference type="ARBA" id="ARBA00023145"/>
    </source>
</evidence>
<keyword evidence="3" id="KW-0645">Protease</keyword>
<reference evidence="10" key="1">
    <citation type="journal article" date="2014" name="Nat. Commun.">
        <title>The rainbow trout genome provides novel insights into evolution after whole-genome duplication in vertebrates.</title>
        <authorList>
            <person name="Berthelot C."/>
            <person name="Brunet F."/>
            <person name="Chalopin D."/>
            <person name="Juanchich A."/>
            <person name="Bernard M."/>
            <person name="Noel B."/>
            <person name="Bento P."/>
            <person name="Da Silva C."/>
            <person name="Labadie K."/>
            <person name="Alberti A."/>
            <person name="Aury J.M."/>
            <person name="Louis A."/>
            <person name="Dehais P."/>
            <person name="Bardou P."/>
            <person name="Montfort J."/>
            <person name="Klopp C."/>
            <person name="Cabau C."/>
            <person name="Gaspin C."/>
            <person name="Thorgaard G.H."/>
            <person name="Boussaha M."/>
            <person name="Quillet E."/>
            <person name="Guyomard R."/>
            <person name="Galiana D."/>
            <person name="Bobe J."/>
            <person name="Volff J.N."/>
            <person name="Genet C."/>
            <person name="Wincker P."/>
            <person name="Jaillon O."/>
            <person name="Roest Crollius H."/>
            <person name="Guiguen Y."/>
        </authorList>
    </citation>
    <scope>NUCLEOTIDE SEQUENCE [LARGE SCALE GENOMIC DNA]</scope>
</reference>
<dbReference type="InterPro" id="IPR036365">
    <property type="entry name" value="PGBD-like_sf"/>
</dbReference>
<dbReference type="GO" id="GO:0008270">
    <property type="term" value="F:zinc ion binding"/>
    <property type="evidence" value="ECO:0007669"/>
    <property type="project" value="InterPro"/>
</dbReference>
<evidence type="ECO:0000256" key="3">
    <source>
        <dbReference type="ARBA" id="ARBA00022670"/>
    </source>
</evidence>
<dbReference type="GO" id="GO:0004222">
    <property type="term" value="F:metalloendopeptidase activity"/>
    <property type="evidence" value="ECO:0007669"/>
    <property type="project" value="InterPro"/>
</dbReference>